<keyword evidence="2" id="KW-1185">Reference proteome</keyword>
<sequence>MKFTRDNHTHLSIRRIERGALTIGEETFTESIALTSDTLLRDWPELAVDQLDLNALQRLLDEKPEVIVLGTGWQHQFAPRELMFDLARRGIGLETMDTPAACRTFNILVGEGRRPAALLLID</sequence>
<evidence type="ECO:0000313" key="2">
    <source>
        <dbReference type="Proteomes" id="UP000092695"/>
    </source>
</evidence>
<protein>
    <recommendedName>
        <fullName evidence="3">Xcc1710-like domain-containing protein</fullName>
    </recommendedName>
</protein>
<name>A0A193LKW5_9GAMM</name>
<dbReference type="AlphaFoldDB" id="A0A193LKW5"/>
<dbReference type="Proteomes" id="UP000092695">
    <property type="component" value="Chromosome"/>
</dbReference>
<dbReference type="PANTHER" id="PTHR21192">
    <property type="entry name" value="NUCLEAR PROTEIN E3-3"/>
    <property type="match status" value="1"/>
</dbReference>
<dbReference type="Gene3D" id="3.40.1230.10">
    <property type="entry name" value="MTH938-like"/>
    <property type="match status" value="1"/>
</dbReference>
<dbReference type="Pfam" id="PF04430">
    <property type="entry name" value="DUF498"/>
    <property type="match status" value="1"/>
</dbReference>
<evidence type="ECO:0008006" key="3">
    <source>
        <dbReference type="Google" id="ProtNLM"/>
    </source>
</evidence>
<reference evidence="1 2" key="1">
    <citation type="submission" date="2016-06" db="EMBL/GenBank/DDBJ databases">
        <title>Complete genome sequence of a deep-branching marine Gamma Proteobacterium Woeseia oceani type strain XK5.</title>
        <authorList>
            <person name="Mu D."/>
            <person name="Du Z."/>
        </authorList>
    </citation>
    <scope>NUCLEOTIDE SEQUENCE [LARGE SCALE GENOMIC DNA]</scope>
    <source>
        <strain evidence="1 2">XK5</strain>
    </source>
</reference>
<dbReference type="STRING" id="1548547.BA177_07695"/>
<dbReference type="InterPro" id="IPR007523">
    <property type="entry name" value="NDUFAF3/AAMDC"/>
</dbReference>
<dbReference type="RefSeq" id="WP_068619077.1">
    <property type="nucleotide sequence ID" value="NZ_CP016268.1"/>
</dbReference>
<dbReference type="EMBL" id="CP016268">
    <property type="protein sequence ID" value="ANO53086.1"/>
    <property type="molecule type" value="Genomic_DNA"/>
</dbReference>
<evidence type="ECO:0000313" key="1">
    <source>
        <dbReference type="EMBL" id="ANO53086.1"/>
    </source>
</evidence>
<accession>A0A193LKW5</accession>
<dbReference type="OrthoDB" id="9800373at2"/>
<dbReference type="InterPro" id="IPR036748">
    <property type="entry name" value="MTH938-like_sf"/>
</dbReference>
<proteinExistence type="predicted"/>
<dbReference type="PANTHER" id="PTHR21192:SF2">
    <property type="entry name" value="NADH DEHYDROGENASE [UBIQUINONE] 1 ALPHA SUBCOMPLEX ASSEMBLY FACTOR 3"/>
    <property type="match status" value="1"/>
</dbReference>
<organism evidence="1 2">
    <name type="scientific">Woeseia oceani</name>
    <dbReference type="NCBI Taxonomy" id="1548547"/>
    <lineage>
        <taxon>Bacteria</taxon>
        <taxon>Pseudomonadati</taxon>
        <taxon>Pseudomonadota</taxon>
        <taxon>Gammaproteobacteria</taxon>
        <taxon>Woeseiales</taxon>
        <taxon>Woeseiaceae</taxon>
        <taxon>Woeseia</taxon>
    </lineage>
</organism>
<gene>
    <name evidence="1" type="ORF">BA177_07695</name>
</gene>
<dbReference type="SUPFAM" id="SSF64076">
    <property type="entry name" value="MTH938-like"/>
    <property type="match status" value="1"/>
</dbReference>
<dbReference type="KEGG" id="woc:BA177_07695"/>